<keyword evidence="12" id="KW-1185">Reference proteome</keyword>
<reference evidence="11" key="1">
    <citation type="journal article" date="2014" name="Int. J. Syst. Evol. Microbiol.">
        <title>Complete genome sequence of Corynebacterium casei LMG S-19264T (=DSM 44701T), isolated from a smear-ripened cheese.</title>
        <authorList>
            <consortium name="US DOE Joint Genome Institute (JGI-PGF)"/>
            <person name="Walter F."/>
            <person name="Albersmeier A."/>
            <person name="Kalinowski J."/>
            <person name="Ruckert C."/>
        </authorList>
    </citation>
    <scope>NUCLEOTIDE SEQUENCE</scope>
    <source>
        <strain evidence="11">VKM Ac-1940</strain>
    </source>
</reference>
<feature type="chain" id="PRO_5040769697" description="CBM6 domain-containing protein" evidence="9">
    <location>
        <begin position="42"/>
        <end position="889"/>
    </location>
</feature>
<dbReference type="SUPFAM" id="SSF49899">
    <property type="entry name" value="Concanavalin A-like lectins/glucanases"/>
    <property type="match status" value="1"/>
</dbReference>
<evidence type="ECO:0000256" key="1">
    <source>
        <dbReference type="ARBA" id="ARBA00009865"/>
    </source>
</evidence>
<dbReference type="RefSeq" id="WP_204963109.1">
    <property type="nucleotide sequence ID" value="NZ_BAAAUR010000009.1"/>
</dbReference>
<evidence type="ECO:0000256" key="7">
    <source>
        <dbReference type="ARBA" id="ARBA00023295"/>
    </source>
</evidence>
<dbReference type="Pfam" id="PF04616">
    <property type="entry name" value="Glyco_hydro_43"/>
    <property type="match status" value="1"/>
</dbReference>
<comment type="similarity">
    <text evidence="1">Belongs to the glycosyl hydrolase 43 family.</text>
</comment>
<evidence type="ECO:0000256" key="9">
    <source>
        <dbReference type="SAM" id="SignalP"/>
    </source>
</evidence>
<keyword evidence="6" id="KW-0119">Carbohydrate metabolism</keyword>
<reference evidence="11" key="2">
    <citation type="submission" date="2023-01" db="EMBL/GenBank/DDBJ databases">
        <authorList>
            <person name="Sun Q."/>
            <person name="Evtushenko L."/>
        </authorList>
    </citation>
    <scope>NUCLEOTIDE SEQUENCE</scope>
    <source>
        <strain evidence="11">VKM Ac-1940</strain>
    </source>
</reference>
<accession>A0A9W6HPT5</accession>
<dbReference type="CDD" id="cd18618">
    <property type="entry name" value="GH43_Xsa43E-like"/>
    <property type="match status" value="1"/>
</dbReference>
<comment type="caution">
    <text evidence="11">The sequence shown here is derived from an EMBL/GenBank/DDBJ whole genome shotgun (WGS) entry which is preliminary data.</text>
</comment>
<keyword evidence="3 9" id="KW-0732">Signal</keyword>
<dbReference type="PANTHER" id="PTHR43772">
    <property type="entry name" value="ENDO-1,4-BETA-XYLANASE"/>
    <property type="match status" value="1"/>
</dbReference>
<evidence type="ECO:0000313" key="12">
    <source>
        <dbReference type="Proteomes" id="UP001142291"/>
    </source>
</evidence>
<dbReference type="InterPro" id="IPR023296">
    <property type="entry name" value="Glyco_hydro_beta-prop_sf"/>
</dbReference>
<feature type="signal peptide" evidence="9">
    <location>
        <begin position="1"/>
        <end position="41"/>
    </location>
</feature>
<protein>
    <recommendedName>
        <fullName evidence="10">CBM6 domain-containing protein</fullName>
    </recommendedName>
</protein>
<evidence type="ECO:0000313" key="11">
    <source>
        <dbReference type="EMBL" id="GLJ96777.1"/>
    </source>
</evidence>
<dbReference type="InterPro" id="IPR006710">
    <property type="entry name" value="Glyco_hydro_43"/>
</dbReference>
<dbReference type="Gene3D" id="2.115.10.20">
    <property type="entry name" value="Glycosyl hydrolase domain, family 43"/>
    <property type="match status" value="1"/>
</dbReference>
<dbReference type="InterPro" id="IPR006584">
    <property type="entry name" value="Cellulose-bd_IV"/>
</dbReference>
<evidence type="ECO:0000256" key="2">
    <source>
        <dbReference type="ARBA" id="ARBA00022651"/>
    </source>
</evidence>
<dbReference type="GO" id="GO:0045493">
    <property type="term" value="P:xylan catabolic process"/>
    <property type="evidence" value="ECO:0007669"/>
    <property type="project" value="UniProtKB-KW"/>
</dbReference>
<dbReference type="EMBL" id="BSER01000014">
    <property type="protein sequence ID" value="GLJ96777.1"/>
    <property type="molecule type" value="Genomic_DNA"/>
</dbReference>
<dbReference type="InterPro" id="IPR052176">
    <property type="entry name" value="Glycosyl_Hydrlase_43_Enz"/>
</dbReference>
<feature type="site" description="Important for catalytic activity, responsible for pKa modulation of the active site Glu and correct orientation of both the proton donor and substrate" evidence="8">
    <location>
        <position position="491"/>
    </location>
</feature>
<evidence type="ECO:0000256" key="6">
    <source>
        <dbReference type="ARBA" id="ARBA00023277"/>
    </source>
</evidence>
<dbReference type="Pfam" id="PF13385">
    <property type="entry name" value="Laminin_G_3"/>
    <property type="match status" value="1"/>
</dbReference>
<keyword evidence="4" id="KW-0378">Hydrolase</keyword>
<proteinExistence type="inferred from homology"/>
<dbReference type="SUPFAM" id="SSF49785">
    <property type="entry name" value="Galactose-binding domain-like"/>
    <property type="match status" value="1"/>
</dbReference>
<dbReference type="GO" id="GO:0004553">
    <property type="term" value="F:hydrolase activity, hydrolyzing O-glycosyl compounds"/>
    <property type="evidence" value="ECO:0007669"/>
    <property type="project" value="InterPro"/>
</dbReference>
<dbReference type="InterPro" id="IPR006558">
    <property type="entry name" value="LamG-like"/>
</dbReference>
<organism evidence="11 12">
    <name type="scientific">Microbacterium dextranolyticum</name>
    <dbReference type="NCBI Taxonomy" id="36806"/>
    <lineage>
        <taxon>Bacteria</taxon>
        <taxon>Bacillati</taxon>
        <taxon>Actinomycetota</taxon>
        <taxon>Actinomycetes</taxon>
        <taxon>Micrococcales</taxon>
        <taxon>Microbacteriaceae</taxon>
        <taxon>Microbacterium</taxon>
    </lineage>
</organism>
<dbReference type="Proteomes" id="UP001142291">
    <property type="component" value="Unassembled WGS sequence"/>
</dbReference>
<dbReference type="SMART" id="SM00606">
    <property type="entry name" value="CBD_IV"/>
    <property type="match status" value="1"/>
</dbReference>
<dbReference type="SUPFAM" id="SSF75005">
    <property type="entry name" value="Arabinanase/levansucrase/invertase"/>
    <property type="match status" value="1"/>
</dbReference>
<dbReference type="AlphaFoldDB" id="A0A9W6HPT5"/>
<dbReference type="PROSITE" id="PS51175">
    <property type="entry name" value="CBM6"/>
    <property type="match status" value="1"/>
</dbReference>
<feature type="domain" description="CBM6" evidence="10">
    <location>
        <begin position="666"/>
        <end position="790"/>
    </location>
</feature>
<sequence length="889" mass="93455">MTTTSPPPSPLRSRRRAGIAALSIGALIWSALAGAASPAQAAGTVPTDGLIAQYAFSQTSGSTVPNTATGSGRVGDATVRNGTDALWNGDSLTFIGGAKSSTTANWVELPASILSGKNSATITTEVAIDASMKSAFNFLWNIGNNSNGSYYFTSVRDSPRTAITTSSAGGEANARSSQALDANRWYSLTSVIDGDADTISFYVDGVLVSTGRTTLSPASITDQSLNAIGRSPWPDPFFQGKVSTFRVYDRALQASEVKAVSDTDAALHASSFQSSVQTILNSVNPLTIEVEKPRLPDYNGAVTWSSTDPNLVVGSDGRLATAAVPRAGEPDKTGTVTATVQVRGVSATKTVSFRLKAPAASSDTWGNPIVQTIYTADPAPLVVGDTMYVYTGHDEDNSNTYVMNDWHVYSSTDMVNWTDRGSPLSVSTFAWARSDAWASQTIERNGKFYWYVTVTEAATGQRAIGVAVGDTPVGPFRDAIGKPLISRSEIDPTVFIDDDGQAYLYQGNPNLWWVKLNEDMISLGSTPEQIPLTHEGFGTKASDPTKTAYQEGPWVYKRNGMYYNVFAASCCSEYIAYSTSPTPTGPWTFRGTIMPSQGRSFTNHPGIVDFKGKSYFFYHNGALPGGSGYGRSVSIEEFTYNADGTIPTINMTTAGVSQIAPFDPYTRQEAETISWESGVEVSPTTGGGLHVSSIDNGDYIRVRGADFGSGASSFTARVGTTGVGGTIEVRLGSRTGTLVGTCTVPAGTAGSTQWVDIDCPVAGATGKTDVFFVFRGGSGELFTFDSWQFAAPPALTVSATAETRCVAGKVVLVPQVGNGESVAIAADVTSSFGTKKFESVAAGKTVSAAFSTRRGSIDAGTVTVQASVTKDGKTLTRSVDAAYAAKSCG</sequence>
<dbReference type="SMART" id="SM00560">
    <property type="entry name" value="LamGL"/>
    <property type="match status" value="1"/>
</dbReference>
<dbReference type="Gene3D" id="2.60.120.200">
    <property type="match status" value="1"/>
</dbReference>
<dbReference type="GO" id="GO:0030246">
    <property type="term" value="F:carbohydrate binding"/>
    <property type="evidence" value="ECO:0007669"/>
    <property type="project" value="InterPro"/>
</dbReference>
<gene>
    <name evidence="11" type="ORF">GCM10017591_28400</name>
</gene>
<dbReference type="InterPro" id="IPR008979">
    <property type="entry name" value="Galactose-bd-like_sf"/>
</dbReference>
<keyword evidence="2" id="KW-0858">Xylan degradation</keyword>
<name>A0A9W6HPT5_9MICO</name>
<keyword evidence="2" id="KW-0624">Polysaccharide degradation</keyword>
<evidence type="ECO:0000256" key="5">
    <source>
        <dbReference type="ARBA" id="ARBA00023157"/>
    </source>
</evidence>
<keyword evidence="5" id="KW-1015">Disulfide bond</keyword>
<evidence type="ECO:0000256" key="4">
    <source>
        <dbReference type="ARBA" id="ARBA00022801"/>
    </source>
</evidence>
<dbReference type="CDD" id="cd04084">
    <property type="entry name" value="CBM6_xylanase-like"/>
    <property type="match status" value="1"/>
</dbReference>
<dbReference type="Pfam" id="PF03422">
    <property type="entry name" value="CBM_6"/>
    <property type="match status" value="1"/>
</dbReference>
<evidence type="ECO:0000259" key="10">
    <source>
        <dbReference type="PROSITE" id="PS51175"/>
    </source>
</evidence>
<evidence type="ECO:0000256" key="8">
    <source>
        <dbReference type="PIRSR" id="PIRSR606710-2"/>
    </source>
</evidence>
<keyword evidence="7" id="KW-0326">Glycosidase</keyword>
<evidence type="ECO:0000256" key="3">
    <source>
        <dbReference type="ARBA" id="ARBA00022729"/>
    </source>
</evidence>
<dbReference type="InterPro" id="IPR013320">
    <property type="entry name" value="ConA-like_dom_sf"/>
</dbReference>
<dbReference type="Gene3D" id="2.60.120.260">
    <property type="entry name" value="Galactose-binding domain-like"/>
    <property type="match status" value="1"/>
</dbReference>
<dbReference type="PANTHER" id="PTHR43772:SF2">
    <property type="entry name" value="PUTATIVE (AFU_ORTHOLOGUE AFUA_2G04480)-RELATED"/>
    <property type="match status" value="1"/>
</dbReference>
<dbReference type="InterPro" id="IPR005084">
    <property type="entry name" value="CBM6"/>
</dbReference>